<evidence type="ECO:0000313" key="4">
    <source>
        <dbReference type="EMBL" id="SFZ89722.1"/>
    </source>
</evidence>
<sequence>MKSSRTIYAIFFACLLFSFTQSCNTEPVERPVIIDSDNDGIDDSIDNCPSTTNPNQEDNDNDNLGDPCDEDDDNDGILDINDNCPFTSNPNQEDEDNDGIGNLCDDDFINPNAPIAECINGFADIYPCENYDLVGYISISDLGGAGSAGNDCWGWVDPETQKEYALFCSTTGVAFVDISKPNEPIIVGKLPTATFSSSWRDIKIYENYAFVVADNAGNHGMQVFDLRKLRTVTNPPETFITDANFTEFGSAHNIIINEANAYAYIVGTGRNTNYQGGTIIVDIENPINPTNVGILNGYSHDAQVVVYTGPDAEHFGKEIFIGSNENEIVIVDITNKSNPIQLSSISYNNVGYTHQGWFTEDLRYFILGDELDEINFGNKTKTIVFDFSDLDNPIFQFNYFGPTEAIDHNGYVKSDTFYLANYRAGVRMVDITNIENSSMTEVGYFDTYPENNLADFDGAWSVYPYFPSGNIIISDINRGLFVIRKSDL</sequence>
<feature type="signal peptide" evidence="3">
    <location>
        <begin position="1"/>
        <end position="24"/>
    </location>
</feature>
<feature type="region of interest" description="Disordered" evidence="2">
    <location>
        <begin position="33"/>
        <end position="100"/>
    </location>
</feature>
<reference evidence="4 5" key="1">
    <citation type="submission" date="2016-10" db="EMBL/GenBank/DDBJ databases">
        <authorList>
            <person name="de Groot N.N."/>
        </authorList>
    </citation>
    <scope>NUCLEOTIDE SEQUENCE [LARGE SCALE GENOMIC DNA]</scope>
    <source>
        <strain evidence="4 5">DSM 18180</strain>
    </source>
</reference>
<dbReference type="InterPro" id="IPR013211">
    <property type="entry name" value="LVIVD"/>
</dbReference>
<feature type="compositionally biased region" description="Acidic residues" evidence="2">
    <location>
        <begin position="36"/>
        <end position="45"/>
    </location>
</feature>
<feature type="compositionally biased region" description="Acidic residues" evidence="2">
    <location>
        <begin position="57"/>
        <end position="76"/>
    </location>
</feature>
<dbReference type="PROSITE" id="PS51234">
    <property type="entry name" value="TSP3"/>
    <property type="match status" value="1"/>
</dbReference>
<dbReference type="Gene3D" id="4.10.1080.10">
    <property type="entry name" value="TSP type-3 repeat"/>
    <property type="match status" value="1"/>
</dbReference>
<dbReference type="NCBIfam" id="TIGR04312">
    <property type="entry name" value="choice_anch_B"/>
    <property type="match status" value="1"/>
</dbReference>
<evidence type="ECO:0000256" key="1">
    <source>
        <dbReference type="ARBA" id="ARBA00022729"/>
    </source>
</evidence>
<dbReference type="OrthoDB" id="9815940at2"/>
<dbReference type="AlphaFoldDB" id="A0A1K2IBR5"/>
<dbReference type="GO" id="GO:0005509">
    <property type="term" value="F:calcium ion binding"/>
    <property type="evidence" value="ECO:0007669"/>
    <property type="project" value="InterPro"/>
</dbReference>
<dbReference type="GO" id="GO:0005576">
    <property type="term" value="C:extracellular region"/>
    <property type="evidence" value="ECO:0007669"/>
    <property type="project" value="TreeGrafter"/>
</dbReference>
<dbReference type="SUPFAM" id="SSF103647">
    <property type="entry name" value="TSP type-3 repeat"/>
    <property type="match status" value="1"/>
</dbReference>
<dbReference type="Pfam" id="PF02412">
    <property type="entry name" value="TSP_3"/>
    <property type="match status" value="2"/>
</dbReference>
<organism evidence="4 5">
    <name type="scientific">Flaviramulus basaltis</name>
    <dbReference type="NCBI Taxonomy" id="369401"/>
    <lineage>
        <taxon>Bacteria</taxon>
        <taxon>Pseudomonadati</taxon>
        <taxon>Bacteroidota</taxon>
        <taxon>Flavobacteriia</taxon>
        <taxon>Flavobacteriales</taxon>
        <taxon>Flavobacteriaceae</taxon>
        <taxon>Flaviramulus</taxon>
    </lineage>
</organism>
<dbReference type="RefSeq" id="WP_072400194.1">
    <property type="nucleotide sequence ID" value="NZ_FPKV01000001.1"/>
</dbReference>
<accession>A0A1K2IBR5</accession>
<dbReference type="EMBL" id="FPKV01000001">
    <property type="protein sequence ID" value="SFZ89722.1"/>
    <property type="molecule type" value="Genomic_DNA"/>
</dbReference>
<dbReference type="Proteomes" id="UP000182544">
    <property type="component" value="Unassembled WGS sequence"/>
</dbReference>
<dbReference type="InterPro" id="IPR003367">
    <property type="entry name" value="Thrombospondin_3-like_rpt"/>
</dbReference>
<keyword evidence="1 3" id="KW-0732">Signal</keyword>
<keyword evidence="5" id="KW-1185">Reference proteome</keyword>
<dbReference type="InterPro" id="IPR027589">
    <property type="entry name" value="Choice_anch_B"/>
</dbReference>
<proteinExistence type="predicted"/>
<evidence type="ECO:0000256" key="2">
    <source>
        <dbReference type="SAM" id="MobiDB-lite"/>
    </source>
</evidence>
<dbReference type="PANTHER" id="PTHR38787:SF3">
    <property type="entry name" value="REGULATORY P DOMAIN-CONTAINING PROTEIN"/>
    <property type="match status" value="1"/>
</dbReference>
<evidence type="ECO:0000256" key="3">
    <source>
        <dbReference type="SAM" id="SignalP"/>
    </source>
</evidence>
<dbReference type="PROSITE" id="PS51257">
    <property type="entry name" value="PROKAR_LIPOPROTEIN"/>
    <property type="match status" value="1"/>
</dbReference>
<dbReference type="Pfam" id="PF08309">
    <property type="entry name" value="LVIVD"/>
    <property type="match status" value="2"/>
</dbReference>
<dbReference type="STRING" id="369401.SAMN05428642_101524"/>
<dbReference type="PANTHER" id="PTHR38787">
    <property type="entry name" value="REGULATORY P DOMAIN-CONTAINING PROTEIN"/>
    <property type="match status" value="1"/>
</dbReference>
<evidence type="ECO:0000313" key="5">
    <source>
        <dbReference type="Proteomes" id="UP000182544"/>
    </source>
</evidence>
<dbReference type="InterPro" id="IPR028974">
    <property type="entry name" value="TSP_type-3_rpt"/>
</dbReference>
<name>A0A1K2IBR5_9FLAO</name>
<dbReference type="InterPro" id="IPR017897">
    <property type="entry name" value="Thrombospondin_3_rpt"/>
</dbReference>
<dbReference type="GO" id="GO:0007155">
    <property type="term" value="P:cell adhesion"/>
    <property type="evidence" value="ECO:0007669"/>
    <property type="project" value="InterPro"/>
</dbReference>
<gene>
    <name evidence="4" type="ORF">SAMN05428642_101524</name>
</gene>
<feature type="chain" id="PRO_5012024033" evidence="3">
    <location>
        <begin position="25"/>
        <end position="488"/>
    </location>
</feature>
<protein>
    <submittedName>
        <fullName evidence="4">Choice-of-anchor B domain-containing protein</fullName>
    </submittedName>
</protein>